<evidence type="ECO:0000313" key="1">
    <source>
        <dbReference type="EMBL" id="KFG62790.1"/>
    </source>
</evidence>
<sequence>LLSAFPHFLACPPSPVLLFNLIDEALAAGRPQDVRRIFATMREQWQLALRPAFYVAAIRAMLLLPTSADQSLKEAQL</sequence>
<dbReference type="Proteomes" id="UP000028834">
    <property type="component" value="Unassembled WGS sequence"/>
</dbReference>
<protein>
    <recommendedName>
        <fullName evidence="3">Pentatricopeptide repeat domain-containing protein</fullName>
    </recommendedName>
</protein>
<dbReference type="AlphaFoldDB" id="A0A086M1M2"/>
<name>A0A086M1M2_TOXGO</name>
<feature type="non-terminal residue" evidence="1">
    <location>
        <position position="77"/>
    </location>
</feature>
<dbReference type="EMBL" id="AFYV02001164">
    <property type="protein sequence ID" value="KFG62790.1"/>
    <property type="molecule type" value="Genomic_DNA"/>
</dbReference>
<accession>A0A086M1M2</accession>
<comment type="caution">
    <text evidence="1">The sequence shown here is derived from an EMBL/GenBank/DDBJ whole genome shotgun (WGS) entry which is preliminary data.</text>
</comment>
<proteinExistence type="predicted"/>
<evidence type="ECO:0008006" key="3">
    <source>
        <dbReference type="Google" id="ProtNLM"/>
    </source>
</evidence>
<feature type="non-terminal residue" evidence="1">
    <location>
        <position position="1"/>
    </location>
</feature>
<reference evidence="1 2" key="1">
    <citation type="submission" date="2014-05" db="EMBL/GenBank/DDBJ databases">
        <authorList>
            <person name="Sibley D."/>
            <person name="Venepally P."/>
            <person name="Karamycheva S."/>
            <person name="Hadjithomas M."/>
            <person name="Khan A."/>
            <person name="Brunk B."/>
            <person name="Roos D."/>
            <person name="Caler E."/>
            <person name="Lorenzi H."/>
        </authorList>
    </citation>
    <scope>NUCLEOTIDE SEQUENCE [LARGE SCALE GENOMIC DNA]</scope>
    <source>
        <strain evidence="1 2">RUB</strain>
    </source>
</reference>
<dbReference type="VEuPathDB" id="ToxoDB:TGRUB_290650B"/>
<evidence type="ECO:0000313" key="2">
    <source>
        <dbReference type="Proteomes" id="UP000028834"/>
    </source>
</evidence>
<organism evidence="1 2">
    <name type="scientific">Toxoplasma gondii RUB</name>
    <dbReference type="NCBI Taxonomy" id="935652"/>
    <lineage>
        <taxon>Eukaryota</taxon>
        <taxon>Sar</taxon>
        <taxon>Alveolata</taxon>
        <taxon>Apicomplexa</taxon>
        <taxon>Conoidasida</taxon>
        <taxon>Coccidia</taxon>
        <taxon>Eucoccidiorida</taxon>
        <taxon>Eimeriorina</taxon>
        <taxon>Sarcocystidae</taxon>
        <taxon>Toxoplasma</taxon>
    </lineage>
</organism>
<gene>
    <name evidence="1" type="ORF">TGRUB_290650B</name>
</gene>